<dbReference type="PANTHER" id="PTHR17600:SF2">
    <property type="entry name" value="LRP CHAPERONE MESD"/>
    <property type="match status" value="1"/>
</dbReference>
<dbReference type="InterPro" id="IPR019330">
    <property type="entry name" value="MESD"/>
</dbReference>
<evidence type="ECO:0000256" key="3">
    <source>
        <dbReference type="ARBA" id="ARBA00022687"/>
    </source>
</evidence>
<evidence type="ECO:0000256" key="1">
    <source>
        <dbReference type="ARBA" id="ARBA00004240"/>
    </source>
</evidence>
<evidence type="ECO:0000256" key="5">
    <source>
        <dbReference type="ARBA" id="ARBA00022824"/>
    </source>
</evidence>
<dbReference type="AlphaFoldDB" id="A0AAV4ULD4"/>
<dbReference type="Pfam" id="PF10185">
    <property type="entry name" value="Mesd"/>
    <property type="match status" value="1"/>
</dbReference>
<keyword evidence="5" id="KW-0256">Endoplasmic reticulum</keyword>
<evidence type="ECO:0000256" key="6">
    <source>
        <dbReference type="ARBA" id="ARBA00023186"/>
    </source>
</evidence>
<evidence type="ECO:0000256" key="2">
    <source>
        <dbReference type="ARBA" id="ARBA00011068"/>
    </source>
</evidence>
<organism evidence="7 8">
    <name type="scientific">Caerostris extrusa</name>
    <name type="common">Bark spider</name>
    <name type="synonym">Caerostris bankana</name>
    <dbReference type="NCBI Taxonomy" id="172846"/>
    <lineage>
        <taxon>Eukaryota</taxon>
        <taxon>Metazoa</taxon>
        <taxon>Ecdysozoa</taxon>
        <taxon>Arthropoda</taxon>
        <taxon>Chelicerata</taxon>
        <taxon>Arachnida</taxon>
        <taxon>Araneae</taxon>
        <taxon>Araneomorphae</taxon>
        <taxon>Entelegynae</taxon>
        <taxon>Araneoidea</taxon>
        <taxon>Araneidae</taxon>
        <taxon>Caerostris</taxon>
    </lineage>
</organism>
<dbReference type="Gene3D" id="3.30.70.260">
    <property type="match status" value="1"/>
</dbReference>
<reference evidence="7 8" key="1">
    <citation type="submission" date="2021-06" db="EMBL/GenBank/DDBJ databases">
        <title>Caerostris extrusa draft genome.</title>
        <authorList>
            <person name="Kono N."/>
            <person name="Arakawa K."/>
        </authorList>
    </citation>
    <scope>NUCLEOTIDE SEQUENCE [LARGE SCALE GENOMIC DNA]</scope>
</reference>
<accession>A0AAV4ULD4</accession>
<dbReference type="PANTHER" id="PTHR17600">
    <property type="entry name" value="MESODERM DEVELOPMENT CANDIDATE 2"/>
    <property type="match status" value="1"/>
</dbReference>
<dbReference type="Proteomes" id="UP001054945">
    <property type="component" value="Unassembled WGS sequence"/>
</dbReference>
<dbReference type="GO" id="GO:0016055">
    <property type="term" value="P:Wnt signaling pathway"/>
    <property type="evidence" value="ECO:0007669"/>
    <property type="project" value="UniProtKB-KW"/>
</dbReference>
<keyword evidence="4" id="KW-0732">Signal</keyword>
<comment type="subcellular location">
    <subcellularLocation>
        <location evidence="1">Endoplasmic reticulum</location>
    </subcellularLocation>
</comment>
<dbReference type="GO" id="GO:0006457">
    <property type="term" value="P:protein folding"/>
    <property type="evidence" value="ECO:0007669"/>
    <property type="project" value="InterPro"/>
</dbReference>
<dbReference type="GO" id="GO:0005783">
    <property type="term" value="C:endoplasmic reticulum"/>
    <property type="evidence" value="ECO:0007669"/>
    <property type="project" value="UniProtKB-SubCell"/>
</dbReference>
<name>A0AAV4ULD4_CAEEX</name>
<comment type="caution">
    <text evidence="7">The sequence shown here is derived from an EMBL/GenBank/DDBJ whole genome shotgun (WGS) entry which is preliminary data.</text>
</comment>
<protein>
    <submittedName>
        <fullName evidence="7">LDLR chaperone boca</fullName>
    </submittedName>
</protein>
<keyword evidence="6" id="KW-0143">Chaperone</keyword>
<sequence length="133" mass="14911">MFGDQVQSEGNPTERETEEITGLWQSSLMNNHINVERYPIGQDRVIFMFKDGSQAWEAKDFLVKQERLELVTIESKEYFGKHSSKGNPQSSAHPLKSFAEDLIMQIPQLHGNANFGISSAVSAGSTDFQEDSS</sequence>
<keyword evidence="3" id="KW-0879">Wnt signaling pathway</keyword>
<keyword evidence="8" id="KW-1185">Reference proteome</keyword>
<gene>
    <name evidence="7" type="primary">boca</name>
    <name evidence="7" type="ORF">CEXT_332191</name>
</gene>
<evidence type="ECO:0000313" key="7">
    <source>
        <dbReference type="EMBL" id="GIY58676.1"/>
    </source>
</evidence>
<comment type="similarity">
    <text evidence="2">Belongs to the MESD family.</text>
</comment>
<evidence type="ECO:0000256" key="4">
    <source>
        <dbReference type="ARBA" id="ARBA00022729"/>
    </source>
</evidence>
<proteinExistence type="inferred from homology"/>
<dbReference type="EMBL" id="BPLR01013087">
    <property type="protein sequence ID" value="GIY58676.1"/>
    <property type="molecule type" value="Genomic_DNA"/>
</dbReference>
<evidence type="ECO:0000313" key="8">
    <source>
        <dbReference type="Proteomes" id="UP001054945"/>
    </source>
</evidence>